<dbReference type="Proteomes" id="UP001255601">
    <property type="component" value="Unassembled WGS sequence"/>
</dbReference>
<comment type="caution">
    <text evidence="1">The sequence shown here is derived from an EMBL/GenBank/DDBJ whole genome shotgun (WGS) entry which is preliminary data.</text>
</comment>
<reference evidence="1" key="1">
    <citation type="submission" date="2023-08" db="EMBL/GenBank/DDBJ databases">
        <title>Functional and genomic diversity of the sorghum phyllosphere microbiome.</title>
        <authorList>
            <person name="Shade A."/>
        </authorList>
    </citation>
    <scope>NUCLEOTIDE SEQUENCE</scope>
    <source>
        <strain evidence="1">SORGH_AS_0974</strain>
    </source>
</reference>
<organism evidence="1 2">
    <name type="scientific">Agrobacterium larrymoorei</name>
    <dbReference type="NCBI Taxonomy" id="160699"/>
    <lineage>
        <taxon>Bacteria</taxon>
        <taxon>Pseudomonadati</taxon>
        <taxon>Pseudomonadota</taxon>
        <taxon>Alphaproteobacteria</taxon>
        <taxon>Hyphomicrobiales</taxon>
        <taxon>Rhizobiaceae</taxon>
        <taxon>Rhizobium/Agrobacterium group</taxon>
        <taxon>Agrobacterium</taxon>
    </lineage>
</organism>
<dbReference type="AlphaFoldDB" id="A0AAJ2B608"/>
<sequence>MSIGFNLFSLDTFRILRVNDRKAEFDAFETPMPPIESLDQSNDRDREQEAEIAFWGLACYPVI</sequence>
<evidence type="ECO:0000313" key="2">
    <source>
        <dbReference type="Proteomes" id="UP001255601"/>
    </source>
</evidence>
<protein>
    <submittedName>
        <fullName evidence="1">Uncharacterized protein</fullName>
    </submittedName>
</protein>
<proteinExistence type="predicted"/>
<dbReference type="RefSeq" id="WP_309769080.1">
    <property type="nucleotide sequence ID" value="NZ_JAVIZC010000001.1"/>
</dbReference>
<evidence type="ECO:0000313" key="1">
    <source>
        <dbReference type="EMBL" id="MDR6099945.1"/>
    </source>
</evidence>
<name>A0AAJ2B608_9HYPH</name>
<dbReference type="EMBL" id="JAVIZC010000001">
    <property type="protein sequence ID" value="MDR6099945.1"/>
    <property type="molecule type" value="Genomic_DNA"/>
</dbReference>
<accession>A0AAJ2B608</accession>
<gene>
    <name evidence="1" type="ORF">QE369_000123</name>
</gene>